<comment type="caution">
    <text evidence="4">The sequence shown here is derived from an EMBL/GenBank/DDBJ whole genome shotgun (WGS) entry which is preliminary data.</text>
</comment>
<dbReference type="InterPro" id="IPR036291">
    <property type="entry name" value="NAD(P)-bd_dom_sf"/>
</dbReference>
<dbReference type="RefSeq" id="WP_171596685.1">
    <property type="nucleotide sequence ID" value="NZ_RZNH01000033.1"/>
</dbReference>
<gene>
    <name evidence="4" type="ORF">ELS83_16555</name>
</gene>
<dbReference type="PROSITE" id="PS00061">
    <property type="entry name" value="ADH_SHORT"/>
    <property type="match status" value="1"/>
</dbReference>
<comment type="similarity">
    <text evidence="1 3">Belongs to the short-chain dehydrogenases/reductases (SDR) family.</text>
</comment>
<accession>A0ABX1WZ81</accession>
<dbReference type="SUPFAM" id="SSF51735">
    <property type="entry name" value="NAD(P)-binding Rossmann-fold domains"/>
    <property type="match status" value="1"/>
</dbReference>
<dbReference type="PANTHER" id="PTHR43639:SF1">
    <property type="entry name" value="SHORT-CHAIN DEHYDROGENASE_REDUCTASE FAMILY PROTEIN"/>
    <property type="match status" value="1"/>
</dbReference>
<protein>
    <submittedName>
        <fullName evidence="4">SDR family oxidoreductase</fullName>
    </submittedName>
</protein>
<dbReference type="PRINTS" id="PR00081">
    <property type="entry name" value="GDHRDH"/>
</dbReference>
<dbReference type="PANTHER" id="PTHR43639">
    <property type="entry name" value="OXIDOREDUCTASE, SHORT-CHAIN DEHYDROGENASE/REDUCTASE FAMILY (AFU_ORTHOLOGUE AFUA_5G02870)"/>
    <property type="match status" value="1"/>
</dbReference>
<dbReference type="EMBL" id="RZNH01000033">
    <property type="protein sequence ID" value="NOU61421.1"/>
    <property type="molecule type" value="Genomic_DNA"/>
</dbReference>
<keyword evidence="2" id="KW-0560">Oxidoreductase</keyword>
<dbReference type="InterPro" id="IPR020904">
    <property type="entry name" value="Sc_DH/Rdtase_CS"/>
</dbReference>
<evidence type="ECO:0000256" key="2">
    <source>
        <dbReference type="ARBA" id="ARBA00023002"/>
    </source>
</evidence>
<proteinExistence type="inferred from homology"/>
<keyword evidence="5" id="KW-1185">Reference proteome</keyword>
<dbReference type="PRINTS" id="PR00080">
    <property type="entry name" value="SDRFAMILY"/>
</dbReference>
<evidence type="ECO:0000313" key="4">
    <source>
        <dbReference type="EMBL" id="NOU61421.1"/>
    </source>
</evidence>
<dbReference type="Proteomes" id="UP000732105">
    <property type="component" value="Unassembled WGS sequence"/>
</dbReference>
<dbReference type="Pfam" id="PF00106">
    <property type="entry name" value="adh_short"/>
    <property type="match status" value="1"/>
</dbReference>
<dbReference type="InterPro" id="IPR002347">
    <property type="entry name" value="SDR_fam"/>
</dbReference>
<reference evidence="4 5" key="1">
    <citation type="submission" date="2018-12" db="EMBL/GenBank/DDBJ databases">
        <title>Marinifilum JC070 sp. nov., a marine bacterium isolated from Yongle Blue Hole in the South China Sea.</title>
        <authorList>
            <person name="Fu T."/>
        </authorList>
    </citation>
    <scope>NUCLEOTIDE SEQUENCE [LARGE SCALE GENOMIC DNA]</scope>
    <source>
        <strain evidence="4 5">JC070</strain>
    </source>
</reference>
<evidence type="ECO:0000256" key="1">
    <source>
        <dbReference type="ARBA" id="ARBA00006484"/>
    </source>
</evidence>
<evidence type="ECO:0000313" key="5">
    <source>
        <dbReference type="Proteomes" id="UP000732105"/>
    </source>
</evidence>
<evidence type="ECO:0000256" key="3">
    <source>
        <dbReference type="RuleBase" id="RU000363"/>
    </source>
</evidence>
<name>A0ABX1WZ81_9BACT</name>
<sequence length="238" mass="26453">MRNVLITGAIKRLGKEVAEHMAAKGFSIALHYNSSKKEALELQAKLMDLYPTQKFKIFQCDLGNELELEQFTDKVMNFFDKLDVLINNASVFDPGIIRETDVKLYNLQMDVNLKAPFVLSRDFVLNNKKGIIVNFLDTRITGYSNSHAAYSISKVGLAHLTKMMALECGPNIRVNGIAPGATLPPEGKGDEYLKNLAEKTPMKIPGGVKPILQSLDYILDNENLTGQILYCDGGEQLL</sequence>
<dbReference type="Gene3D" id="3.40.50.720">
    <property type="entry name" value="NAD(P)-binding Rossmann-like Domain"/>
    <property type="match status" value="1"/>
</dbReference>
<organism evidence="4 5">
    <name type="scientific">Marinifilum caeruleilacunae</name>
    <dbReference type="NCBI Taxonomy" id="2499076"/>
    <lineage>
        <taxon>Bacteria</taxon>
        <taxon>Pseudomonadati</taxon>
        <taxon>Bacteroidota</taxon>
        <taxon>Bacteroidia</taxon>
        <taxon>Marinilabiliales</taxon>
        <taxon>Marinifilaceae</taxon>
    </lineage>
</organism>